<dbReference type="InterPro" id="IPR001611">
    <property type="entry name" value="Leu-rich_rpt"/>
</dbReference>
<dbReference type="SMART" id="SM00365">
    <property type="entry name" value="LRR_SD22"/>
    <property type="match status" value="9"/>
</dbReference>
<evidence type="ECO:0000256" key="8">
    <source>
        <dbReference type="ARBA" id="ARBA00022989"/>
    </source>
</evidence>
<dbReference type="PROSITE" id="PS51450">
    <property type="entry name" value="LRR"/>
    <property type="match status" value="2"/>
</dbReference>
<protein>
    <recommendedName>
        <fullName evidence="17">Leucine-rich repeat-containing N-terminal plant-type domain-containing protein</fullName>
    </recommendedName>
</protein>
<dbReference type="InterPro" id="IPR055414">
    <property type="entry name" value="LRR_R13L4/SHOC2-like"/>
</dbReference>
<keyword evidence="16" id="KW-1185">Reference proteome</keyword>
<organism evidence="15 16">
    <name type="scientific">Rubroshorea leprosula</name>
    <dbReference type="NCBI Taxonomy" id="152421"/>
    <lineage>
        <taxon>Eukaryota</taxon>
        <taxon>Viridiplantae</taxon>
        <taxon>Streptophyta</taxon>
        <taxon>Embryophyta</taxon>
        <taxon>Tracheophyta</taxon>
        <taxon>Spermatophyta</taxon>
        <taxon>Magnoliopsida</taxon>
        <taxon>eudicotyledons</taxon>
        <taxon>Gunneridae</taxon>
        <taxon>Pentapetalae</taxon>
        <taxon>rosids</taxon>
        <taxon>malvids</taxon>
        <taxon>Malvales</taxon>
        <taxon>Dipterocarpaceae</taxon>
        <taxon>Rubroshorea</taxon>
    </lineage>
</organism>
<keyword evidence="10" id="KW-0675">Receptor</keyword>
<comment type="subcellular location">
    <subcellularLocation>
        <location evidence="1">Cell membrane</location>
        <topology evidence="1">Single-pass type I membrane protein</topology>
    </subcellularLocation>
</comment>
<evidence type="ECO:0000256" key="1">
    <source>
        <dbReference type="ARBA" id="ARBA00004251"/>
    </source>
</evidence>
<evidence type="ECO:0000256" key="4">
    <source>
        <dbReference type="ARBA" id="ARBA00022614"/>
    </source>
</evidence>
<evidence type="ECO:0000256" key="3">
    <source>
        <dbReference type="ARBA" id="ARBA00022475"/>
    </source>
</evidence>
<reference evidence="15 16" key="1">
    <citation type="journal article" date="2021" name="Commun. Biol.">
        <title>The genome of Shorea leprosula (Dipterocarpaceae) highlights the ecological relevance of drought in aseasonal tropical rainforests.</title>
        <authorList>
            <person name="Ng K.K.S."/>
            <person name="Kobayashi M.J."/>
            <person name="Fawcett J.A."/>
            <person name="Hatakeyama M."/>
            <person name="Paape T."/>
            <person name="Ng C.H."/>
            <person name="Ang C.C."/>
            <person name="Tnah L.H."/>
            <person name="Lee C.T."/>
            <person name="Nishiyama T."/>
            <person name="Sese J."/>
            <person name="O'Brien M.J."/>
            <person name="Copetti D."/>
            <person name="Mohd Noor M.I."/>
            <person name="Ong R.C."/>
            <person name="Putra M."/>
            <person name="Sireger I.Z."/>
            <person name="Indrioko S."/>
            <person name="Kosugi Y."/>
            <person name="Izuno A."/>
            <person name="Isagi Y."/>
            <person name="Lee S.L."/>
            <person name="Shimizu K.K."/>
        </authorList>
    </citation>
    <scope>NUCLEOTIDE SEQUENCE [LARGE SCALE GENOMIC DNA]</scope>
    <source>
        <strain evidence="15">214</strain>
    </source>
</reference>
<keyword evidence="4" id="KW-0433">Leucine-rich repeat</keyword>
<dbReference type="AlphaFoldDB" id="A0AAV5MIZ1"/>
<evidence type="ECO:0000256" key="7">
    <source>
        <dbReference type="ARBA" id="ARBA00022737"/>
    </source>
</evidence>
<dbReference type="Pfam" id="PF00560">
    <property type="entry name" value="LRR_1"/>
    <property type="match status" value="2"/>
</dbReference>
<feature type="domain" description="Disease resistance R13L4/SHOC-2-like LRR" evidence="14">
    <location>
        <begin position="200"/>
        <end position="533"/>
    </location>
</feature>
<evidence type="ECO:0000313" key="15">
    <source>
        <dbReference type="EMBL" id="GKV48999.1"/>
    </source>
</evidence>
<dbReference type="InterPro" id="IPR013210">
    <property type="entry name" value="LRR_N_plant-typ"/>
</dbReference>
<dbReference type="FunFam" id="3.80.10.10:FF:000213">
    <property type="entry name" value="Tyrosine-sulfated glycopeptide receptor 1"/>
    <property type="match status" value="1"/>
</dbReference>
<dbReference type="Pfam" id="PF23598">
    <property type="entry name" value="LRR_14"/>
    <property type="match status" value="1"/>
</dbReference>
<feature type="signal peptide" evidence="12">
    <location>
        <begin position="1"/>
        <end position="27"/>
    </location>
</feature>
<evidence type="ECO:0008006" key="17">
    <source>
        <dbReference type="Google" id="ProtNLM"/>
    </source>
</evidence>
<dbReference type="SMART" id="SM00369">
    <property type="entry name" value="LRR_TYP"/>
    <property type="match status" value="12"/>
</dbReference>
<dbReference type="PANTHER" id="PTHR48052">
    <property type="entry name" value="UNNAMED PRODUCT"/>
    <property type="match status" value="1"/>
</dbReference>
<gene>
    <name evidence="15" type="ORF">SLEP1_g55773</name>
</gene>
<dbReference type="PRINTS" id="PR00019">
    <property type="entry name" value="LEURICHRPT"/>
</dbReference>
<dbReference type="Pfam" id="PF13855">
    <property type="entry name" value="LRR_8"/>
    <property type="match status" value="4"/>
</dbReference>
<dbReference type="InterPro" id="IPR003591">
    <property type="entry name" value="Leu-rich_rpt_typical-subtyp"/>
</dbReference>
<dbReference type="GO" id="GO:0005886">
    <property type="term" value="C:plasma membrane"/>
    <property type="evidence" value="ECO:0007669"/>
    <property type="project" value="UniProtKB-SubCell"/>
</dbReference>
<dbReference type="PANTHER" id="PTHR48052:SF68">
    <property type="entry name" value="RECEPTOR LIKE PROTEIN 21-RELATED"/>
    <property type="match status" value="1"/>
</dbReference>
<evidence type="ECO:0000256" key="11">
    <source>
        <dbReference type="ARBA" id="ARBA00023180"/>
    </source>
</evidence>
<accession>A0AAV5MIZ1</accession>
<evidence type="ECO:0000256" key="9">
    <source>
        <dbReference type="ARBA" id="ARBA00023136"/>
    </source>
</evidence>
<evidence type="ECO:0000256" key="6">
    <source>
        <dbReference type="ARBA" id="ARBA00022729"/>
    </source>
</evidence>
<dbReference type="InterPro" id="IPR032675">
    <property type="entry name" value="LRR_dom_sf"/>
</dbReference>
<evidence type="ECO:0000256" key="10">
    <source>
        <dbReference type="ARBA" id="ARBA00023170"/>
    </source>
</evidence>
<keyword evidence="7" id="KW-0677">Repeat</keyword>
<sequence length="1266" mass="143909">MHWLLILMDSKWLYAVLTLFLLEGMWCQGCLEQERIALLQLKSFFNDPWDLRNWGRGKENLDCCRWERVKCNRSSGRVIRLHLNYTLNSWSYSKFYLNTSLFLPFEELKSLSLAENGIAGCIENEDFHRLSKLSNLEFLDLSGNDFNSSILLPLSELSSLKSLDLAANDFQVSKHSNGFKRFFKLRSLEILDLSDNYLNNSILTSLSDLLSLKSLYLVNCNLMMASNHTKADFETLSRLSHLEFLDLSDNMDLNDNILSYLSSLSSLKTLILRYCGLNGTLSTRGPMRFFNLRNLKILDLSNNYLNINILTSLSELPSLKSLSLVHCNLMITSSHKDGVDFEKLSRLRHLEFLDLSENMDLKNNILSYLIEFSSLKTLTLSNCGLNGTLNTRELSNLRNLKVLDISVNNIERLKSFPGERNLRFVYLEFLDLSYNFFNNSVLSFINKFSNLKSLNIRDNDLTGSVDATDFDALSNLKELDMSYNNLNQFFATKANASFSKLKTLYLDGIFPKESSVPAQLSLNAFPSLKKLHLIENYHLNQTMFIQTLQVLSNLKELFLDQSPLSINFLQNISVLTSLKSMSLRNCGLTGTLPIQGWCDLKNLEEMDLSGNELGGMLPSFLANLTSLRLLDISQNLFTGNVASSPLADLILLRYLSISNNKFQVPDSFKSFANHSNLKVFLSDFNQLVLEHDRVQTRVPKFQPRVFSLSNCRANEELTKPPSLLYYLYDLRYVDLSFYKFMEALPYWLFENNTRLQVVVMKNNSFMGSFHLPSHPNLDVWEIDISNNQIQGEIPLNISLIFPSLRLLFLSGNGLGGNFSKWLVGMNSLEVLDLSNNQFSGTLPKDFVTRSFLSYLRLSNNNLTGKIPLSVFKSQSLDALFLDRNNFEGEISNFHFSRSSYLNVLDISNNNLLGELPRWIKNLTYLKELDLSNNHFKGSIPEEFCYNANLWLLDLSHNNLSGSPPHCSSPPSPYLSHMYLSRNRLSGQLPHSFFNISSLEILDLGENNLSGSIPKWIGTLSDLSIMRLKGNLFFGEIPNEICELDQLRIMDLSHNQLSGHIPSCLGHLIGAPHSFFRWRTIWEISTFNIDISTEMESTFMQEVYTRLDKSIQDRVELVTKWWSYTYEGNVLGYMSGIDLSCNHLIGLIPLEMGNLSDIHSLNLSHNNLTGPIPSTFSNLKQLESLDLSFNDLNGEIPSQLTELNSLAIFSVAHNSLSGPIPSGKGQFGTFDKSSYEENPLLCGPPLETSCEETDSQQKKICPITLAP</sequence>
<feature type="domain" description="Leucine-rich repeat-containing N-terminal plant-type" evidence="13">
    <location>
        <begin position="32"/>
        <end position="72"/>
    </location>
</feature>
<keyword evidence="3" id="KW-1003">Cell membrane</keyword>
<comment type="similarity">
    <text evidence="2">Belongs to the RLP family.</text>
</comment>
<name>A0AAV5MIZ1_9ROSI</name>
<dbReference type="EMBL" id="BPVZ01000279">
    <property type="protein sequence ID" value="GKV48999.1"/>
    <property type="molecule type" value="Genomic_DNA"/>
</dbReference>
<dbReference type="Gene3D" id="3.80.10.10">
    <property type="entry name" value="Ribonuclease Inhibitor"/>
    <property type="match status" value="7"/>
</dbReference>
<dbReference type="Pfam" id="PF08263">
    <property type="entry name" value="LRRNT_2"/>
    <property type="match status" value="1"/>
</dbReference>
<dbReference type="FunFam" id="3.80.10.10:FF:000095">
    <property type="entry name" value="LRR receptor-like serine/threonine-protein kinase GSO1"/>
    <property type="match status" value="1"/>
</dbReference>
<evidence type="ECO:0000256" key="5">
    <source>
        <dbReference type="ARBA" id="ARBA00022692"/>
    </source>
</evidence>
<evidence type="ECO:0000256" key="12">
    <source>
        <dbReference type="SAM" id="SignalP"/>
    </source>
</evidence>
<evidence type="ECO:0000313" key="16">
    <source>
        <dbReference type="Proteomes" id="UP001054252"/>
    </source>
</evidence>
<evidence type="ECO:0000259" key="14">
    <source>
        <dbReference type="Pfam" id="PF23598"/>
    </source>
</evidence>
<keyword evidence="9" id="KW-0472">Membrane</keyword>
<comment type="caution">
    <text evidence="15">The sequence shown here is derived from an EMBL/GenBank/DDBJ whole genome shotgun (WGS) entry which is preliminary data.</text>
</comment>
<keyword evidence="5" id="KW-0812">Transmembrane</keyword>
<evidence type="ECO:0000256" key="2">
    <source>
        <dbReference type="ARBA" id="ARBA00009592"/>
    </source>
</evidence>
<dbReference type="Proteomes" id="UP001054252">
    <property type="component" value="Unassembled WGS sequence"/>
</dbReference>
<keyword evidence="8" id="KW-1133">Transmembrane helix</keyword>
<proteinExistence type="inferred from homology"/>
<dbReference type="SUPFAM" id="SSF52058">
    <property type="entry name" value="L domain-like"/>
    <property type="match status" value="4"/>
</dbReference>
<evidence type="ECO:0000259" key="13">
    <source>
        <dbReference type="Pfam" id="PF08263"/>
    </source>
</evidence>
<keyword evidence="6 12" id="KW-0732">Signal</keyword>
<keyword evidence="11" id="KW-0325">Glycoprotein</keyword>
<feature type="chain" id="PRO_5043652417" description="Leucine-rich repeat-containing N-terminal plant-type domain-containing protein" evidence="12">
    <location>
        <begin position="28"/>
        <end position="1266"/>
    </location>
</feature>